<dbReference type="PROSITE" id="PS51257">
    <property type="entry name" value="PROKAR_LIPOPROTEIN"/>
    <property type="match status" value="1"/>
</dbReference>
<dbReference type="Proteomes" id="UP000241848">
    <property type="component" value="Unassembled WGS sequence"/>
</dbReference>
<evidence type="ECO:0008006" key="3">
    <source>
        <dbReference type="Google" id="ProtNLM"/>
    </source>
</evidence>
<evidence type="ECO:0000313" key="2">
    <source>
        <dbReference type="Proteomes" id="UP000241848"/>
    </source>
</evidence>
<organism evidence="1 2">
    <name type="scientific">Sulfobacillus acidophilus</name>
    <dbReference type="NCBI Taxonomy" id="53633"/>
    <lineage>
        <taxon>Bacteria</taxon>
        <taxon>Bacillati</taxon>
        <taxon>Bacillota</taxon>
        <taxon>Clostridia</taxon>
        <taxon>Eubacteriales</taxon>
        <taxon>Clostridiales Family XVII. Incertae Sedis</taxon>
        <taxon>Sulfobacillus</taxon>
    </lineage>
</organism>
<name>A0A2T2WIR3_9FIRM</name>
<evidence type="ECO:0000313" key="1">
    <source>
        <dbReference type="EMBL" id="PSR22128.1"/>
    </source>
</evidence>
<proteinExistence type="predicted"/>
<comment type="caution">
    <text evidence="1">The sequence shown here is derived from an EMBL/GenBank/DDBJ whole genome shotgun (WGS) entry which is preliminary data.</text>
</comment>
<sequence>MNARHIGAPTLLILAMLVSGCGQTHLTQSVPAAVTRTHGRWTATLSWRKAPLELKPFKATLRVKPAAGLTPSSANLIMTEMDMPPVRLQWHTIKPGEYQFVGIATMAGPWNMNVTFLQDHKPWHATFPVTIDN</sequence>
<accession>A0A2T2WIR3</accession>
<gene>
    <name evidence="1" type="ORF">C7B45_07830</name>
</gene>
<protein>
    <recommendedName>
        <fullName evidence="3">YtkA-like domain-containing protein</fullName>
    </recommendedName>
</protein>
<reference evidence="1 2" key="1">
    <citation type="journal article" date="2014" name="BMC Genomics">
        <title>Comparison of environmental and isolate Sulfobacillus genomes reveals diverse carbon, sulfur, nitrogen, and hydrogen metabolisms.</title>
        <authorList>
            <person name="Justice N.B."/>
            <person name="Norman A."/>
            <person name="Brown C.T."/>
            <person name="Singh A."/>
            <person name="Thomas B.C."/>
            <person name="Banfield J.F."/>
        </authorList>
    </citation>
    <scope>NUCLEOTIDE SEQUENCE [LARGE SCALE GENOMIC DNA]</scope>
    <source>
        <strain evidence="1">AMDSBA3</strain>
    </source>
</reference>
<dbReference type="EMBL" id="PXYV01000021">
    <property type="protein sequence ID" value="PSR22128.1"/>
    <property type="molecule type" value="Genomic_DNA"/>
</dbReference>
<dbReference type="AlphaFoldDB" id="A0A2T2WIR3"/>